<dbReference type="CDD" id="cd00067">
    <property type="entry name" value="GAL4"/>
    <property type="match status" value="1"/>
</dbReference>
<feature type="compositionally biased region" description="Low complexity" evidence="3">
    <location>
        <begin position="642"/>
        <end position="654"/>
    </location>
</feature>
<dbReference type="Proteomes" id="UP001218188">
    <property type="component" value="Unassembled WGS sequence"/>
</dbReference>
<organism evidence="5 6">
    <name type="scientific">Mycena alexandri</name>
    <dbReference type="NCBI Taxonomy" id="1745969"/>
    <lineage>
        <taxon>Eukaryota</taxon>
        <taxon>Fungi</taxon>
        <taxon>Dikarya</taxon>
        <taxon>Basidiomycota</taxon>
        <taxon>Agaricomycotina</taxon>
        <taxon>Agaricomycetes</taxon>
        <taxon>Agaricomycetidae</taxon>
        <taxon>Agaricales</taxon>
        <taxon>Marasmiineae</taxon>
        <taxon>Mycenaceae</taxon>
        <taxon>Mycena</taxon>
    </lineage>
</organism>
<dbReference type="InterPro" id="IPR007219">
    <property type="entry name" value="XnlR_reg_dom"/>
</dbReference>
<feature type="region of interest" description="Disordered" evidence="3">
    <location>
        <begin position="885"/>
        <end position="937"/>
    </location>
</feature>
<comment type="caution">
    <text evidence="5">The sequence shown here is derived from an EMBL/GenBank/DDBJ whole genome shotgun (WGS) entry which is preliminary data.</text>
</comment>
<feature type="region of interest" description="Disordered" evidence="3">
    <location>
        <begin position="710"/>
        <end position="845"/>
    </location>
</feature>
<evidence type="ECO:0000256" key="1">
    <source>
        <dbReference type="ARBA" id="ARBA00022723"/>
    </source>
</evidence>
<dbReference type="PROSITE" id="PS00463">
    <property type="entry name" value="ZN2_CY6_FUNGAL_1"/>
    <property type="match status" value="1"/>
</dbReference>
<dbReference type="GO" id="GO:0006351">
    <property type="term" value="P:DNA-templated transcription"/>
    <property type="evidence" value="ECO:0007669"/>
    <property type="project" value="InterPro"/>
</dbReference>
<dbReference type="SUPFAM" id="SSF57701">
    <property type="entry name" value="Zn2/Cys6 DNA-binding domain"/>
    <property type="match status" value="1"/>
</dbReference>
<feature type="compositionally biased region" description="Polar residues" evidence="3">
    <location>
        <begin position="730"/>
        <end position="743"/>
    </location>
</feature>
<dbReference type="AlphaFoldDB" id="A0AAD6TEI4"/>
<keyword evidence="2" id="KW-0539">Nucleus</keyword>
<dbReference type="EMBL" id="JARJCM010000009">
    <property type="protein sequence ID" value="KAJ7043645.1"/>
    <property type="molecule type" value="Genomic_DNA"/>
</dbReference>
<dbReference type="SMART" id="SM00906">
    <property type="entry name" value="Fungal_trans"/>
    <property type="match status" value="1"/>
</dbReference>
<gene>
    <name evidence="5" type="ORF">C8F04DRAFT_1072839</name>
</gene>
<dbReference type="GO" id="GO:0003677">
    <property type="term" value="F:DNA binding"/>
    <property type="evidence" value="ECO:0007669"/>
    <property type="project" value="InterPro"/>
</dbReference>
<dbReference type="PANTHER" id="PTHR46910">
    <property type="entry name" value="TRANSCRIPTION FACTOR PDR1"/>
    <property type="match status" value="1"/>
</dbReference>
<proteinExistence type="predicted"/>
<evidence type="ECO:0000313" key="6">
    <source>
        <dbReference type="Proteomes" id="UP001218188"/>
    </source>
</evidence>
<dbReference type="PANTHER" id="PTHR46910:SF38">
    <property type="entry name" value="ZN(2)-C6 FUNGAL-TYPE DOMAIN-CONTAINING PROTEIN"/>
    <property type="match status" value="1"/>
</dbReference>
<dbReference type="Pfam" id="PF00172">
    <property type="entry name" value="Zn_clus"/>
    <property type="match status" value="1"/>
</dbReference>
<feature type="region of interest" description="Disordered" evidence="3">
    <location>
        <begin position="612"/>
        <end position="685"/>
    </location>
</feature>
<accession>A0AAD6TEI4</accession>
<evidence type="ECO:0000259" key="4">
    <source>
        <dbReference type="PROSITE" id="PS50048"/>
    </source>
</evidence>
<dbReference type="GO" id="GO:0008270">
    <property type="term" value="F:zinc ion binding"/>
    <property type="evidence" value="ECO:0007669"/>
    <property type="project" value="InterPro"/>
</dbReference>
<evidence type="ECO:0000256" key="2">
    <source>
        <dbReference type="ARBA" id="ARBA00023242"/>
    </source>
</evidence>
<feature type="domain" description="Zn(2)-C6 fungal-type" evidence="4">
    <location>
        <begin position="20"/>
        <end position="55"/>
    </location>
</feature>
<keyword evidence="6" id="KW-1185">Reference proteome</keyword>
<evidence type="ECO:0000256" key="3">
    <source>
        <dbReference type="SAM" id="MobiDB-lite"/>
    </source>
</evidence>
<dbReference type="PROSITE" id="PS50048">
    <property type="entry name" value="ZN2_CY6_FUNGAL_2"/>
    <property type="match status" value="1"/>
</dbReference>
<dbReference type="CDD" id="cd12148">
    <property type="entry name" value="fungal_TF_MHR"/>
    <property type="match status" value="1"/>
</dbReference>
<protein>
    <submittedName>
        <fullName evidence="5">Fungal-specific transcription factor domain-containing protein</fullName>
    </submittedName>
</protein>
<dbReference type="InterPro" id="IPR001138">
    <property type="entry name" value="Zn2Cys6_DnaBD"/>
</dbReference>
<name>A0AAD6TEI4_9AGAR</name>
<evidence type="ECO:0000313" key="5">
    <source>
        <dbReference type="EMBL" id="KAJ7043645.1"/>
    </source>
</evidence>
<dbReference type="InterPro" id="IPR036864">
    <property type="entry name" value="Zn2-C6_fun-type_DNA-bd_sf"/>
</dbReference>
<feature type="compositionally biased region" description="Polar residues" evidence="3">
    <location>
        <begin position="898"/>
        <end position="908"/>
    </location>
</feature>
<dbReference type="Gene3D" id="4.10.240.10">
    <property type="entry name" value="Zn(2)-C6 fungal-type DNA-binding domain"/>
    <property type="match status" value="1"/>
</dbReference>
<dbReference type="SMART" id="SM00066">
    <property type="entry name" value="GAL4"/>
    <property type="match status" value="1"/>
</dbReference>
<dbReference type="Pfam" id="PF04082">
    <property type="entry name" value="Fungal_trans"/>
    <property type="match status" value="1"/>
</dbReference>
<dbReference type="InterPro" id="IPR050987">
    <property type="entry name" value="AtrR-like"/>
</dbReference>
<dbReference type="GO" id="GO:0000981">
    <property type="term" value="F:DNA-binding transcription factor activity, RNA polymerase II-specific"/>
    <property type="evidence" value="ECO:0007669"/>
    <property type="project" value="InterPro"/>
</dbReference>
<reference evidence="5" key="1">
    <citation type="submission" date="2023-03" db="EMBL/GenBank/DDBJ databases">
        <title>Massive genome expansion in bonnet fungi (Mycena s.s.) driven by repeated elements and novel gene families across ecological guilds.</title>
        <authorList>
            <consortium name="Lawrence Berkeley National Laboratory"/>
            <person name="Harder C.B."/>
            <person name="Miyauchi S."/>
            <person name="Viragh M."/>
            <person name="Kuo A."/>
            <person name="Thoen E."/>
            <person name="Andreopoulos B."/>
            <person name="Lu D."/>
            <person name="Skrede I."/>
            <person name="Drula E."/>
            <person name="Henrissat B."/>
            <person name="Morin E."/>
            <person name="Kohler A."/>
            <person name="Barry K."/>
            <person name="LaButti K."/>
            <person name="Morin E."/>
            <person name="Salamov A."/>
            <person name="Lipzen A."/>
            <person name="Mereny Z."/>
            <person name="Hegedus B."/>
            <person name="Baldrian P."/>
            <person name="Stursova M."/>
            <person name="Weitz H."/>
            <person name="Taylor A."/>
            <person name="Grigoriev I.V."/>
            <person name="Nagy L.G."/>
            <person name="Martin F."/>
            <person name="Kauserud H."/>
        </authorList>
    </citation>
    <scope>NUCLEOTIDE SEQUENCE</scope>
    <source>
        <strain evidence="5">CBHHK200</strain>
    </source>
</reference>
<sequence>MSSNDDSDAAQFKKRRIQRACDICRKKKVRCDGAQSQMPGNRCSNCIAYNFQCSYVEAAKKRGPPKRYVESMEIRVEKIEQLLQTLLPEADLAELADSTAPSWQIPDQDDMGQFALTENLQRLSLNPDRDSRFFGRSSGTMLLQAALDLRADIEPQNNARRHTEFWASRPSPEPIPPPQYNFPPPDLAASLVDLYFKQSNLLLPLLHRPTFARDLEAGLHLTNDGFAATFLLVCAIGSRFSSDPRVLLDGIDDLHSSGWRWFEQLQLMRDLLGPPPCLYDLQFNALSVIFLQGTSASEACWTLVSIGIRMAQDVGAHRRKAASRHRTSEDAREDELWKRAFWVLILLDRMMSVHSGRPCSIQDEDFDLDFPTDCDDEFWETADPERAFQQPKGKPSYISAFIAHLRLYQILSFALRTIYSINNSKVLLGLSKGDDSDWEHRIVVELDSALNKWFDDLPDHLRWNPTNEHTDFFEQSAVLHCSYYHMQIIIHRSYIPSPNKVSAMAFPSLAICLNAARSCSHVADTYRQRMGNRFATVTQIEVFTAAVVLLLNIWGGKRSGLGLSTDSAQEMAEVQRCMEVLRGCEQRWPLAGKLWDILFDLANVGQLPLPATASTKKKRDRGAEEPKSVAAAAPYAEGGHGSDSSSGSSRTSASRAMPGRRWSVKADPPDITAPGGSGSVPSARPIAGRRLQTSDVPAIMTQFLPHMQHRSPYPLSTSSLHRSPAYASETPLSSSSLHQQQDRFASVLGDDPRRPRTYIPGPETPLSTSSIHSHQELVPSMEHADAQHRRHASSHLLRPPASASSVHNPLPPPFVPSMSRSDDSHSPSHRRMPMHPPSTPLSASSIHGHQLHVPYASTMHNGLVLGERLDFSNPQSREMLDDRARGRGQEYWYPDQGRTPSGGQTQREPSPVHLQHRPSDTHPPRSSVPGAGRSSSFPMSEAFYDHITASFSAGSGHRQAHSGGYEPPEYSDVRHQVPSNASVHGHAVAEPHPHLARDRHGRGGEMARPVHGVEEDAMTLWSAAPIGFDMDASGWDSYLDTVDEMTQARMRTGADGRMQ</sequence>
<keyword evidence="1" id="KW-0479">Metal-binding</keyword>